<evidence type="ECO:0000256" key="5">
    <source>
        <dbReference type="RuleBase" id="RU367026"/>
    </source>
</evidence>
<evidence type="ECO:0000256" key="1">
    <source>
        <dbReference type="ARBA" id="ARBA00004141"/>
    </source>
</evidence>
<dbReference type="InterPro" id="IPR040463">
    <property type="entry name" value="BAP29/BAP31_N"/>
</dbReference>
<comment type="caution">
    <text evidence="5">Lacks conserved residue(s) required for the propagation of feature annotation.</text>
</comment>
<dbReference type="GO" id="GO:0005789">
    <property type="term" value="C:endoplasmic reticulum membrane"/>
    <property type="evidence" value="ECO:0007669"/>
    <property type="project" value="UniProtKB-SubCell"/>
</dbReference>
<keyword evidence="3 5" id="KW-1133">Transmembrane helix</keyword>
<reference evidence="9" key="1">
    <citation type="submission" date="2022-11" db="UniProtKB">
        <authorList>
            <consortium name="WormBaseParasite"/>
        </authorList>
    </citation>
    <scope>IDENTIFICATION</scope>
</reference>
<dbReference type="PANTHER" id="PTHR12701:SF20">
    <property type="entry name" value="ENDOPLASMIC RETICULUM TRANSMEMBRANE PROTEIN"/>
    <property type="match status" value="1"/>
</dbReference>
<dbReference type="WBParaSite" id="ACRNAN_Path_909.g3489.t1">
    <property type="protein sequence ID" value="ACRNAN_Path_909.g3489.t1"/>
    <property type="gene ID" value="ACRNAN_Path_909.g3489"/>
</dbReference>
<keyword evidence="2 5" id="KW-0812">Transmembrane</keyword>
<evidence type="ECO:0000256" key="4">
    <source>
        <dbReference type="ARBA" id="ARBA00023136"/>
    </source>
</evidence>
<feature type="transmembrane region" description="Helical" evidence="5">
    <location>
        <begin position="34"/>
        <end position="55"/>
    </location>
</feature>
<dbReference type="Proteomes" id="UP000887540">
    <property type="component" value="Unplaced"/>
</dbReference>
<keyword evidence="6" id="KW-0175">Coiled coil</keyword>
<organism evidence="8 9">
    <name type="scientific">Acrobeloides nanus</name>
    <dbReference type="NCBI Taxonomy" id="290746"/>
    <lineage>
        <taxon>Eukaryota</taxon>
        <taxon>Metazoa</taxon>
        <taxon>Ecdysozoa</taxon>
        <taxon>Nematoda</taxon>
        <taxon>Chromadorea</taxon>
        <taxon>Rhabditida</taxon>
        <taxon>Tylenchina</taxon>
        <taxon>Cephalobomorpha</taxon>
        <taxon>Cephaloboidea</taxon>
        <taxon>Cephalobidae</taxon>
        <taxon>Acrobeloides</taxon>
    </lineage>
</organism>
<evidence type="ECO:0000259" key="7">
    <source>
        <dbReference type="Pfam" id="PF05529"/>
    </source>
</evidence>
<keyword evidence="5" id="KW-0931">ER-Golgi transport</keyword>
<feature type="domain" description="BAP29/BAP31 transmembrane" evidence="7">
    <location>
        <begin position="11"/>
        <end position="64"/>
    </location>
</feature>
<comment type="subcellular location">
    <subcellularLocation>
        <location evidence="5">Endoplasmic reticulum membrane</location>
        <topology evidence="5">Multi-pass membrane protein</topology>
    </subcellularLocation>
    <subcellularLocation>
        <location evidence="1">Membrane</location>
        <topology evidence="1">Multi-pass membrane protein</topology>
    </subcellularLocation>
</comment>
<dbReference type="GO" id="GO:0006888">
    <property type="term" value="P:endoplasmic reticulum to Golgi vesicle-mediated transport"/>
    <property type="evidence" value="ECO:0007669"/>
    <property type="project" value="UniProtKB-UniRule"/>
</dbReference>
<keyword evidence="8" id="KW-1185">Reference proteome</keyword>
<proteinExistence type="inferred from homology"/>
<protein>
    <recommendedName>
        <fullName evidence="5">Endoplasmic reticulum transmembrane protein</fullName>
    </recommendedName>
</protein>
<comment type="similarity">
    <text evidence="5">Belongs to the BCAP29/BCAP31 family.</text>
</comment>
<dbReference type="AlphaFoldDB" id="A0A914CD39"/>
<evidence type="ECO:0000256" key="6">
    <source>
        <dbReference type="SAM" id="Coils"/>
    </source>
</evidence>
<evidence type="ECO:0000256" key="2">
    <source>
        <dbReference type="ARBA" id="ARBA00022692"/>
    </source>
</evidence>
<feature type="coiled-coil region" evidence="6">
    <location>
        <begin position="68"/>
        <end position="132"/>
    </location>
</feature>
<dbReference type="Pfam" id="PF05529">
    <property type="entry name" value="Bap31"/>
    <property type="match status" value="1"/>
</dbReference>
<name>A0A914CD39_9BILA</name>
<accession>A0A914CD39</accession>
<evidence type="ECO:0000256" key="3">
    <source>
        <dbReference type="ARBA" id="ARBA00022989"/>
    </source>
</evidence>
<evidence type="ECO:0000313" key="8">
    <source>
        <dbReference type="Proteomes" id="UP000887540"/>
    </source>
</evidence>
<keyword evidence="5" id="KW-0653">Protein transport</keyword>
<dbReference type="PANTHER" id="PTHR12701">
    <property type="entry name" value="BCR-ASSOCIATED PROTEIN, BAP"/>
    <property type="match status" value="1"/>
</dbReference>
<keyword evidence="5" id="KW-0256">Endoplasmic reticulum</keyword>
<dbReference type="InterPro" id="IPR008417">
    <property type="entry name" value="BAP29/BAP31"/>
</dbReference>
<evidence type="ECO:0000313" key="9">
    <source>
        <dbReference type="WBParaSite" id="ACRNAN_Path_909.g3489.t1"/>
    </source>
</evidence>
<keyword evidence="5" id="KW-0813">Transport</keyword>
<sequence>MNRLSHVLEIEESDQRLDSLTNELMRLFHAQRNYYITGFALVLLLLINRIVDLIWKNALFKMTYNEALKQVEMKNNKMNELLNGANVNSEVRSLALKCIEIEEKIRKTEIEYEDMEDQVDNLKVEYEKVCHLLKTAKNV</sequence>
<dbReference type="GO" id="GO:0070973">
    <property type="term" value="P:protein localization to endoplasmic reticulum exit site"/>
    <property type="evidence" value="ECO:0007669"/>
    <property type="project" value="UniProtKB-UniRule"/>
</dbReference>
<dbReference type="GO" id="GO:0006886">
    <property type="term" value="P:intracellular protein transport"/>
    <property type="evidence" value="ECO:0007669"/>
    <property type="project" value="UniProtKB-UniRule"/>
</dbReference>
<keyword evidence="4 5" id="KW-0472">Membrane</keyword>
<comment type="function">
    <text evidence="5">May play a role in anterograde transport of membrane proteins from the endoplasmic reticulum to the Golgi.</text>
</comment>